<protein>
    <recommendedName>
        <fullName evidence="3">Lipoprotein</fullName>
    </recommendedName>
</protein>
<dbReference type="RefSeq" id="WP_084120472.1">
    <property type="nucleotide sequence ID" value="NZ_LT838813.1"/>
</dbReference>
<gene>
    <name evidence="1" type="ORF">SAMN00777080_2185</name>
</gene>
<dbReference type="EMBL" id="LT838813">
    <property type="protein sequence ID" value="SMD43586.1"/>
    <property type="molecule type" value="Genomic_DNA"/>
</dbReference>
<organism evidence="1 2">
    <name type="scientific">Aquiflexum balticum DSM 16537</name>
    <dbReference type="NCBI Taxonomy" id="758820"/>
    <lineage>
        <taxon>Bacteria</taxon>
        <taxon>Pseudomonadati</taxon>
        <taxon>Bacteroidota</taxon>
        <taxon>Cytophagia</taxon>
        <taxon>Cytophagales</taxon>
        <taxon>Cyclobacteriaceae</taxon>
        <taxon>Aquiflexum</taxon>
    </lineage>
</organism>
<dbReference type="PROSITE" id="PS51257">
    <property type="entry name" value="PROKAR_LIPOPROTEIN"/>
    <property type="match status" value="1"/>
</dbReference>
<name>A0A1W2H545_9BACT</name>
<accession>A0A1W2H545</accession>
<keyword evidence="2" id="KW-1185">Reference proteome</keyword>
<proteinExistence type="predicted"/>
<dbReference type="OrthoDB" id="826133at2"/>
<evidence type="ECO:0000313" key="1">
    <source>
        <dbReference type="EMBL" id="SMD43586.1"/>
    </source>
</evidence>
<dbReference type="STRING" id="758820.SAMN00777080_2185"/>
<dbReference type="AlphaFoldDB" id="A0A1W2H545"/>
<sequence length="446" mass="50464">MKKTITYLSILFLGWFGLVSCQDISEPEITKEANLSDPLKEISSVEIEANLIKLGAIFGNALKDKEAISELFGFAKLEGNEGVVGYSLKRLFEEQSSKVARKKSAIVSSIVQNSHNLRMNSDEEYNLDEMISFINTNEIEVIAPYLARNFEADEIDELTISWWTQEMEDEGLALDPNWPGETPAFKIKLDKNKDILNNVLEATQNGVLEIFMVGDEYAMKNPTIVFGAFDEDLYNIGNNSKPLFLESLSYSNVVPLNEGVKCEDILPGDLVRYQMPDFRIRDNTRSWPNGNFISIWVAYSAYNTVSGVPELGFNVNQIFRNKKIDRGDFAWKANWVPPLLTHWDITNYSIQIIVAHQKKNILTEKTYSSSAINPTTGITVSSSQEVTWADTKTYGSNTWYRCQEINGAHTVAVPPTNVIRNGNAVWQMQSSDGRCEFTLEPRLTRW</sequence>
<dbReference type="Proteomes" id="UP000192333">
    <property type="component" value="Chromosome I"/>
</dbReference>
<evidence type="ECO:0008006" key="3">
    <source>
        <dbReference type="Google" id="ProtNLM"/>
    </source>
</evidence>
<reference evidence="2" key="1">
    <citation type="submission" date="2017-04" db="EMBL/GenBank/DDBJ databases">
        <authorList>
            <person name="Varghese N."/>
            <person name="Submissions S."/>
        </authorList>
    </citation>
    <scope>NUCLEOTIDE SEQUENCE [LARGE SCALE GENOMIC DNA]</scope>
    <source>
        <strain evidence="2">DSM 16537</strain>
    </source>
</reference>
<evidence type="ECO:0000313" key="2">
    <source>
        <dbReference type="Proteomes" id="UP000192333"/>
    </source>
</evidence>